<name>A0A2T6C1B7_9FLAO</name>
<evidence type="ECO:0000313" key="2">
    <source>
        <dbReference type="EMBL" id="PTX62105.1"/>
    </source>
</evidence>
<keyword evidence="1" id="KW-0812">Transmembrane</keyword>
<sequence>MKYTKNDILQMLRSQYEFSIAFDPVVIRNMSIEYDSFIFDWLDACDLVSFKELASIFHKEFNINRPIFELEHILHEKSNKTVGDFCEYIAFHGKRESIESVKLLGKYCRSAAIFKELKRKLTEKGANTSNLKPSSQINPFFLKYGGLLFNEVNLMAPGTLSKFEYTSHKLSRIGRSITILGFLLLIAVGLIWNFHWILLLPIILGITSIFDDKKQPEKLDVNGFKTFRELIYSMEHRLKEV</sequence>
<comment type="caution">
    <text evidence="2">The sequence shown here is derived from an EMBL/GenBank/DDBJ whole genome shotgun (WGS) entry which is preliminary data.</text>
</comment>
<accession>A0A2T6C1B7</accession>
<dbReference type="RefSeq" id="WP_146169761.1">
    <property type="nucleotide sequence ID" value="NZ_QBKT01000003.1"/>
</dbReference>
<dbReference type="Proteomes" id="UP000244090">
    <property type="component" value="Unassembled WGS sequence"/>
</dbReference>
<feature type="transmembrane region" description="Helical" evidence="1">
    <location>
        <begin position="177"/>
        <end position="210"/>
    </location>
</feature>
<keyword evidence="3" id="KW-1185">Reference proteome</keyword>
<protein>
    <submittedName>
        <fullName evidence="2">Uncharacterized protein</fullName>
    </submittedName>
</protein>
<keyword evidence="1" id="KW-0472">Membrane</keyword>
<keyword evidence="1" id="KW-1133">Transmembrane helix</keyword>
<dbReference type="EMBL" id="QBKT01000003">
    <property type="protein sequence ID" value="PTX62105.1"/>
    <property type="molecule type" value="Genomic_DNA"/>
</dbReference>
<dbReference type="OrthoDB" id="253931at2"/>
<reference evidence="2 3" key="1">
    <citation type="submission" date="2018-04" db="EMBL/GenBank/DDBJ databases">
        <title>Genomic Encyclopedia of Archaeal and Bacterial Type Strains, Phase II (KMG-II): from individual species to whole genera.</title>
        <authorList>
            <person name="Goeker M."/>
        </authorList>
    </citation>
    <scope>NUCLEOTIDE SEQUENCE [LARGE SCALE GENOMIC DNA]</scope>
    <source>
        <strain evidence="2 3">DSM 25731</strain>
    </source>
</reference>
<organism evidence="2 3">
    <name type="scientific">Kordia periserrulae</name>
    <dbReference type="NCBI Taxonomy" id="701523"/>
    <lineage>
        <taxon>Bacteria</taxon>
        <taxon>Pseudomonadati</taxon>
        <taxon>Bacteroidota</taxon>
        <taxon>Flavobacteriia</taxon>
        <taxon>Flavobacteriales</taxon>
        <taxon>Flavobacteriaceae</taxon>
        <taxon>Kordia</taxon>
    </lineage>
</organism>
<gene>
    <name evidence="2" type="ORF">C8N46_103203</name>
</gene>
<evidence type="ECO:0000256" key="1">
    <source>
        <dbReference type="SAM" id="Phobius"/>
    </source>
</evidence>
<proteinExistence type="predicted"/>
<evidence type="ECO:0000313" key="3">
    <source>
        <dbReference type="Proteomes" id="UP000244090"/>
    </source>
</evidence>
<dbReference type="AlphaFoldDB" id="A0A2T6C1B7"/>